<evidence type="ECO:0000313" key="12">
    <source>
        <dbReference type="Proteomes" id="UP000027432"/>
    </source>
</evidence>
<dbReference type="OrthoDB" id="9804645at2"/>
<dbReference type="InterPro" id="IPR003594">
    <property type="entry name" value="HATPase_dom"/>
</dbReference>
<evidence type="ECO:0000256" key="2">
    <source>
        <dbReference type="ARBA" id="ARBA00004370"/>
    </source>
</evidence>
<dbReference type="EMBL" id="AUND01000039">
    <property type="protein sequence ID" value="KEO51269.1"/>
    <property type="molecule type" value="Genomic_DNA"/>
</dbReference>
<dbReference type="InterPro" id="IPR036890">
    <property type="entry name" value="HATPase_C_sf"/>
</dbReference>
<evidence type="ECO:0000256" key="6">
    <source>
        <dbReference type="ARBA" id="ARBA00022692"/>
    </source>
</evidence>
<dbReference type="InterPro" id="IPR005467">
    <property type="entry name" value="His_kinase_dom"/>
</dbReference>
<dbReference type="InterPro" id="IPR050428">
    <property type="entry name" value="TCS_sensor_his_kinase"/>
</dbReference>
<dbReference type="GO" id="GO:0005886">
    <property type="term" value="C:plasma membrane"/>
    <property type="evidence" value="ECO:0007669"/>
    <property type="project" value="TreeGrafter"/>
</dbReference>
<dbReference type="Proteomes" id="UP000027432">
    <property type="component" value="Unassembled WGS sequence"/>
</dbReference>
<sequence length="447" mass="47467">MTRPSLRLRLALAGAVAVVVALAFTSAALTTLFAAHVQRRAEAELSVQLDQVVAGLGRDAQGLLGLETPPTDPRFEQPLSGLYWQVDTGTAVLRSRSLWDYVLPLPPDALPDGQIHTHILPDPSGGALLTLERIVTLPDSLGGGVSRVAVALTTADLDEARRAFLRDLLPYNAILAVALIAAGWAQLFIGLRPLATIGERVAAVRSGKQNRMGEDFPKEVAPLVAEVDALIAAREAELERARRRAADLAHGFKTPLQALLGEADRLRQTGQHNAARSIEEIAAAMSRHVDHELTRTRLAGRSRAAKTQVSPVIERVVSVVSRTPQGAELSWQIDASGAPLAAIDADDLTEALGAIVENASRHATSRVTIRARDLGAQVEITVEDDGPGIEPSRIDEMRKRGARADQSGHGLGLSISAEIAEAVGGALELENIAPGLRVRLLLPAVLG</sequence>
<keyword evidence="6" id="KW-0812">Transmembrane</keyword>
<dbReference type="SUPFAM" id="SSF47384">
    <property type="entry name" value="Homodimeric domain of signal transducing histidine kinase"/>
    <property type="match status" value="1"/>
</dbReference>
<dbReference type="GO" id="GO:0000155">
    <property type="term" value="F:phosphorelay sensor kinase activity"/>
    <property type="evidence" value="ECO:0007669"/>
    <property type="project" value="InterPro"/>
</dbReference>
<comment type="catalytic activity">
    <reaction evidence="1">
        <text>ATP + protein L-histidine = ADP + protein N-phospho-L-histidine.</text>
        <dbReference type="EC" id="2.7.13.3"/>
    </reaction>
</comment>
<evidence type="ECO:0000256" key="1">
    <source>
        <dbReference type="ARBA" id="ARBA00000085"/>
    </source>
</evidence>
<reference evidence="11 12" key="1">
    <citation type="submission" date="2013-07" db="EMBL/GenBank/DDBJ databases">
        <title>Thioclava pacifica DSM 10166 Genome Sequencing.</title>
        <authorList>
            <person name="Lai Q."/>
            <person name="Shao Z."/>
        </authorList>
    </citation>
    <scope>NUCLEOTIDE SEQUENCE [LARGE SCALE GENOMIC DNA]</scope>
    <source>
        <strain evidence="11 12">DSM 10166</strain>
    </source>
</reference>
<dbReference type="PRINTS" id="PR00344">
    <property type="entry name" value="BCTRLSENSOR"/>
</dbReference>
<dbReference type="Pfam" id="PF02518">
    <property type="entry name" value="HATPase_c"/>
    <property type="match status" value="1"/>
</dbReference>
<evidence type="ECO:0000256" key="4">
    <source>
        <dbReference type="ARBA" id="ARBA00022553"/>
    </source>
</evidence>
<evidence type="ECO:0000256" key="9">
    <source>
        <dbReference type="ARBA" id="ARBA00023136"/>
    </source>
</evidence>
<gene>
    <name evidence="11" type="ORF">TP2_12810</name>
</gene>
<evidence type="ECO:0000256" key="5">
    <source>
        <dbReference type="ARBA" id="ARBA00022679"/>
    </source>
</evidence>
<dbReference type="AlphaFoldDB" id="A0A074J442"/>
<proteinExistence type="predicted"/>
<dbReference type="STRING" id="1353537.TP2_12810"/>
<evidence type="ECO:0000256" key="8">
    <source>
        <dbReference type="ARBA" id="ARBA00022989"/>
    </source>
</evidence>
<dbReference type="InterPro" id="IPR036097">
    <property type="entry name" value="HisK_dim/P_sf"/>
</dbReference>
<dbReference type="InterPro" id="IPR004358">
    <property type="entry name" value="Sig_transdc_His_kin-like_C"/>
</dbReference>
<dbReference type="PANTHER" id="PTHR45436:SF5">
    <property type="entry name" value="SENSOR HISTIDINE KINASE TRCS"/>
    <property type="match status" value="1"/>
</dbReference>
<evidence type="ECO:0000259" key="10">
    <source>
        <dbReference type="PROSITE" id="PS50109"/>
    </source>
</evidence>
<dbReference type="SMART" id="SM00387">
    <property type="entry name" value="HATPase_c"/>
    <property type="match status" value="1"/>
</dbReference>
<dbReference type="EC" id="2.7.13.3" evidence="3"/>
<evidence type="ECO:0000256" key="3">
    <source>
        <dbReference type="ARBA" id="ARBA00012438"/>
    </source>
</evidence>
<keyword evidence="8" id="KW-1133">Transmembrane helix</keyword>
<dbReference type="SUPFAM" id="SSF55874">
    <property type="entry name" value="ATPase domain of HSP90 chaperone/DNA topoisomerase II/histidine kinase"/>
    <property type="match status" value="1"/>
</dbReference>
<keyword evidence="5" id="KW-0808">Transferase</keyword>
<dbReference type="PANTHER" id="PTHR45436">
    <property type="entry name" value="SENSOR HISTIDINE KINASE YKOH"/>
    <property type="match status" value="1"/>
</dbReference>
<protein>
    <recommendedName>
        <fullName evidence="3">histidine kinase</fullName>
        <ecNumber evidence="3">2.7.13.3</ecNumber>
    </recommendedName>
</protein>
<comment type="subcellular location">
    <subcellularLocation>
        <location evidence="2">Membrane</location>
    </subcellularLocation>
</comment>
<name>A0A074J442_9RHOB</name>
<evidence type="ECO:0000256" key="7">
    <source>
        <dbReference type="ARBA" id="ARBA00022777"/>
    </source>
</evidence>
<evidence type="ECO:0000313" key="11">
    <source>
        <dbReference type="EMBL" id="KEO51269.1"/>
    </source>
</evidence>
<keyword evidence="7" id="KW-0418">Kinase</keyword>
<keyword evidence="12" id="KW-1185">Reference proteome</keyword>
<accession>A0A074J442</accession>
<keyword evidence="9" id="KW-0472">Membrane</keyword>
<feature type="domain" description="Histidine kinase" evidence="10">
    <location>
        <begin position="247"/>
        <end position="446"/>
    </location>
</feature>
<dbReference type="Gene3D" id="1.10.287.130">
    <property type="match status" value="1"/>
</dbReference>
<dbReference type="PROSITE" id="PS50109">
    <property type="entry name" value="HIS_KIN"/>
    <property type="match status" value="1"/>
</dbReference>
<dbReference type="eggNOG" id="COG0642">
    <property type="taxonomic scope" value="Bacteria"/>
</dbReference>
<comment type="caution">
    <text evidence="11">The sequence shown here is derived from an EMBL/GenBank/DDBJ whole genome shotgun (WGS) entry which is preliminary data.</text>
</comment>
<dbReference type="Gene3D" id="3.30.565.10">
    <property type="entry name" value="Histidine kinase-like ATPase, C-terminal domain"/>
    <property type="match status" value="1"/>
</dbReference>
<keyword evidence="4" id="KW-0597">Phosphoprotein</keyword>
<organism evidence="11 12">
    <name type="scientific">Thioclava pacifica DSM 10166</name>
    <dbReference type="NCBI Taxonomy" id="1353537"/>
    <lineage>
        <taxon>Bacteria</taxon>
        <taxon>Pseudomonadati</taxon>
        <taxon>Pseudomonadota</taxon>
        <taxon>Alphaproteobacteria</taxon>
        <taxon>Rhodobacterales</taxon>
        <taxon>Paracoccaceae</taxon>
        <taxon>Thioclava</taxon>
    </lineage>
</organism>
<dbReference type="RefSeq" id="WP_038079392.1">
    <property type="nucleotide sequence ID" value="NZ_AUND01000039.1"/>
</dbReference>